<organism evidence="1">
    <name type="scientific">Anguilla anguilla</name>
    <name type="common">European freshwater eel</name>
    <name type="synonym">Muraena anguilla</name>
    <dbReference type="NCBI Taxonomy" id="7936"/>
    <lineage>
        <taxon>Eukaryota</taxon>
        <taxon>Metazoa</taxon>
        <taxon>Chordata</taxon>
        <taxon>Craniata</taxon>
        <taxon>Vertebrata</taxon>
        <taxon>Euteleostomi</taxon>
        <taxon>Actinopterygii</taxon>
        <taxon>Neopterygii</taxon>
        <taxon>Teleostei</taxon>
        <taxon>Anguilliformes</taxon>
        <taxon>Anguillidae</taxon>
        <taxon>Anguilla</taxon>
    </lineage>
</organism>
<protein>
    <submittedName>
        <fullName evidence="1">Uncharacterized protein</fullName>
    </submittedName>
</protein>
<sequence length="53" mass="6284">MVPSSFESRFHSFKVEERGWVALKVGEEVDHHGLDIYSNMEGEHYVTLRYWVV</sequence>
<evidence type="ECO:0000313" key="1">
    <source>
        <dbReference type="EMBL" id="JAH25903.1"/>
    </source>
</evidence>
<name>A0A0E9RC48_ANGAN</name>
<reference evidence="1" key="2">
    <citation type="journal article" date="2015" name="Fish Shellfish Immunol.">
        <title>Early steps in the European eel (Anguilla anguilla)-Vibrio vulnificus interaction in the gills: Role of the RtxA13 toxin.</title>
        <authorList>
            <person name="Callol A."/>
            <person name="Pajuelo D."/>
            <person name="Ebbesson L."/>
            <person name="Teles M."/>
            <person name="MacKenzie S."/>
            <person name="Amaro C."/>
        </authorList>
    </citation>
    <scope>NUCLEOTIDE SEQUENCE</scope>
</reference>
<reference evidence="1" key="1">
    <citation type="submission" date="2014-11" db="EMBL/GenBank/DDBJ databases">
        <authorList>
            <person name="Amaro Gonzalez C."/>
        </authorList>
    </citation>
    <scope>NUCLEOTIDE SEQUENCE</scope>
</reference>
<dbReference type="AlphaFoldDB" id="A0A0E9RC48"/>
<proteinExistence type="predicted"/>
<dbReference type="EMBL" id="GBXM01082674">
    <property type="protein sequence ID" value="JAH25903.1"/>
    <property type="molecule type" value="Transcribed_RNA"/>
</dbReference>
<accession>A0A0E9RC48</accession>